<protein>
    <submittedName>
        <fullName evidence="2">Uncharacterized protein</fullName>
    </submittedName>
</protein>
<proteinExistence type="predicted"/>
<name>A0AAX6MBC3_9PEZI</name>
<sequence>MIGCFPKLSFRRSKKSAQEQAVNVADAPRPRDISVDSNMSKPDKYKGPSEKGTAVPITTSNSGWKPYTVPYNDAGVQRSASGTNWAALTPGKHESFAVPSHAAPPLYITGDQKKKAPEGAQMFKGIYVVSRTRPEDRTPIE</sequence>
<organism evidence="2 3">
    <name type="scientific">Daldinia eschscholtzii</name>
    <dbReference type="NCBI Taxonomy" id="292717"/>
    <lineage>
        <taxon>Eukaryota</taxon>
        <taxon>Fungi</taxon>
        <taxon>Dikarya</taxon>
        <taxon>Ascomycota</taxon>
        <taxon>Pezizomycotina</taxon>
        <taxon>Sordariomycetes</taxon>
        <taxon>Xylariomycetidae</taxon>
        <taxon>Xylariales</taxon>
        <taxon>Hypoxylaceae</taxon>
        <taxon>Daldinia</taxon>
    </lineage>
</organism>
<evidence type="ECO:0000313" key="2">
    <source>
        <dbReference type="EMBL" id="KAK6949764.1"/>
    </source>
</evidence>
<dbReference type="AlphaFoldDB" id="A0AAX6MBC3"/>
<accession>A0AAX6MBC3</accession>
<dbReference type="Proteomes" id="UP001369815">
    <property type="component" value="Unassembled WGS sequence"/>
</dbReference>
<dbReference type="EMBL" id="JBANMG010000008">
    <property type="protein sequence ID" value="KAK6949764.1"/>
    <property type="molecule type" value="Genomic_DNA"/>
</dbReference>
<gene>
    <name evidence="2" type="ORF">Daesc_008085</name>
</gene>
<keyword evidence="3" id="KW-1185">Reference proteome</keyword>
<comment type="caution">
    <text evidence="2">The sequence shown here is derived from an EMBL/GenBank/DDBJ whole genome shotgun (WGS) entry which is preliminary data.</text>
</comment>
<evidence type="ECO:0000256" key="1">
    <source>
        <dbReference type="SAM" id="MobiDB-lite"/>
    </source>
</evidence>
<evidence type="ECO:0000313" key="3">
    <source>
        <dbReference type="Proteomes" id="UP001369815"/>
    </source>
</evidence>
<reference evidence="2 3" key="1">
    <citation type="journal article" date="2024" name="Front Chem Biol">
        <title>Unveiling the potential of Daldinia eschscholtzii MFLUCC 19-0629 through bioactivity and bioinformatics studies for enhanced sustainable agriculture production.</title>
        <authorList>
            <person name="Brooks S."/>
            <person name="Weaver J.A."/>
            <person name="Klomchit A."/>
            <person name="Alharthi S.A."/>
            <person name="Onlamun T."/>
            <person name="Nurani R."/>
            <person name="Vong T.K."/>
            <person name="Alberti F."/>
            <person name="Greco C."/>
        </authorList>
    </citation>
    <scope>NUCLEOTIDE SEQUENCE [LARGE SCALE GENOMIC DNA]</scope>
    <source>
        <strain evidence="2">MFLUCC 19-0629</strain>
    </source>
</reference>
<feature type="region of interest" description="Disordered" evidence="1">
    <location>
        <begin position="15"/>
        <end position="62"/>
    </location>
</feature>